<dbReference type="InterPro" id="IPR020807">
    <property type="entry name" value="PKS_DH"/>
</dbReference>
<dbReference type="PROSITE" id="PS52019">
    <property type="entry name" value="PKS_MFAS_DH"/>
    <property type="match status" value="1"/>
</dbReference>
<dbReference type="PROSITE" id="PS00606">
    <property type="entry name" value="KS3_1"/>
    <property type="match status" value="2"/>
</dbReference>
<dbReference type="Pfam" id="PF22953">
    <property type="entry name" value="SpnB_Rossmann"/>
    <property type="match status" value="1"/>
</dbReference>
<dbReference type="CDD" id="cd05195">
    <property type="entry name" value="enoyl_red"/>
    <property type="match status" value="1"/>
</dbReference>
<dbReference type="InterPro" id="IPR014030">
    <property type="entry name" value="Ketoacyl_synth_N"/>
</dbReference>
<dbReference type="Gene3D" id="6.10.140.1830">
    <property type="match status" value="1"/>
</dbReference>
<dbReference type="Gene3D" id="3.90.180.10">
    <property type="entry name" value="Medium-chain alcohol dehydrogenases, catalytic domain"/>
    <property type="match status" value="1"/>
</dbReference>
<dbReference type="InterPro" id="IPR001227">
    <property type="entry name" value="Ac_transferase_dom_sf"/>
</dbReference>
<dbReference type="InterPro" id="IPR013154">
    <property type="entry name" value="ADH-like_N"/>
</dbReference>
<evidence type="ECO:0000259" key="11">
    <source>
        <dbReference type="PROSITE" id="PS50075"/>
    </source>
</evidence>
<dbReference type="CDD" id="cd08952">
    <property type="entry name" value="KR_1_SDR_x"/>
    <property type="match status" value="1"/>
</dbReference>
<feature type="domain" description="Carrier" evidence="11">
    <location>
        <begin position="1474"/>
        <end position="1549"/>
    </location>
</feature>
<dbReference type="SMART" id="SM00826">
    <property type="entry name" value="PKS_DH"/>
    <property type="match status" value="1"/>
</dbReference>
<dbReference type="OrthoDB" id="9778690at2"/>
<dbReference type="InterPro" id="IPR006162">
    <property type="entry name" value="Ppantetheine_attach_site"/>
</dbReference>
<dbReference type="InterPro" id="IPR009081">
    <property type="entry name" value="PP-bd_ACP"/>
</dbReference>
<dbReference type="SMART" id="SM00822">
    <property type="entry name" value="PKS_KR"/>
    <property type="match status" value="2"/>
</dbReference>
<dbReference type="PROSITE" id="PS01162">
    <property type="entry name" value="QOR_ZETA_CRYSTAL"/>
    <property type="match status" value="1"/>
</dbReference>
<dbReference type="InterPro" id="IPR049551">
    <property type="entry name" value="PKS_DH_C"/>
</dbReference>
<feature type="domain" description="Ketosynthase family 3 (KS3)" evidence="12">
    <location>
        <begin position="1571"/>
        <end position="1997"/>
    </location>
</feature>
<dbReference type="InterPro" id="IPR014043">
    <property type="entry name" value="Acyl_transferase_dom"/>
</dbReference>
<dbReference type="InterPro" id="IPR036736">
    <property type="entry name" value="ACP-like_sf"/>
</dbReference>
<dbReference type="GO" id="GO:0004312">
    <property type="term" value="F:fatty acid synthase activity"/>
    <property type="evidence" value="ECO:0007669"/>
    <property type="project" value="TreeGrafter"/>
</dbReference>
<dbReference type="InterPro" id="IPR011032">
    <property type="entry name" value="GroES-like_sf"/>
</dbReference>
<dbReference type="InterPro" id="IPR057326">
    <property type="entry name" value="KR_dom"/>
</dbReference>
<dbReference type="InterPro" id="IPR049552">
    <property type="entry name" value="PKS_DH_N"/>
</dbReference>
<dbReference type="PROSITE" id="PS52004">
    <property type="entry name" value="KS3_2"/>
    <property type="match status" value="2"/>
</dbReference>
<comment type="cofactor">
    <cofactor evidence="1">
        <name>pantetheine 4'-phosphate</name>
        <dbReference type="ChEBI" id="CHEBI:47942"/>
    </cofactor>
</comment>
<dbReference type="FunFam" id="3.90.180.10:FF:000032">
    <property type="entry name" value="Probable polyketide synthase pks1"/>
    <property type="match status" value="1"/>
</dbReference>
<dbReference type="Gene3D" id="3.40.366.10">
    <property type="entry name" value="Malonyl-Coenzyme A Acyl Carrier Protein, domain 2"/>
    <property type="match status" value="2"/>
</dbReference>
<evidence type="ECO:0000256" key="10">
    <source>
        <dbReference type="SAM" id="MobiDB-lite"/>
    </source>
</evidence>
<keyword evidence="3" id="KW-0596">Phosphopantetheine</keyword>
<dbReference type="PROSITE" id="PS00012">
    <property type="entry name" value="PHOSPHOPANTETHEINE"/>
    <property type="match status" value="2"/>
</dbReference>
<dbReference type="PANTHER" id="PTHR43775">
    <property type="entry name" value="FATTY ACID SYNTHASE"/>
    <property type="match status" value="1"/>
</dbReference>
<dbReference type="InterPro" id="IPR032821">
    <property type="entry name" value="PKS_assoc"/>
</dbReference>
<dbReference type="SMART" id="SM00823">
    <property type="entry name" value="PKS_PP"/>
    <property type="match status" value="2"/>
</dbReference>
<feature type="active site" description="Proton donor; for dehydratase activity" evidence="9">
    <location>
        <position position="2669"/>
    </location>
</feature>
<dbReference type="GO" id="GO:0033068">
    <property type="term" value="P:macrolide biosynthetic process"/>
    <property type="evidence" value="ECO:0007669"/>
    <property type="project" value="UniProtKB-ARBA"/>
</dbReference>
<comment type="caution">
    <text evidence="14">The sequence shown here is derived from an EMBL/GenBank/DDBJ whole genome shotgun (WGS) entry which is preliminary data.</text>
</comment>
<dbReference type="InterPro" id="IPR042104">
    <property type="entry name" value="PKS_dehydratase_sf"/>
</dbReference>
<comment type="pathway">
    <text evidence="2">Antibiotic biosynthesis.</text>
</comment>
<dbReference type="GO" id="GO:0008270">
    <property type="term" value="F:zinc ion binding"/>
    <property type="evidence" value="ECO:0007669"/>
    <property type="project" value="InterPro"/>
</dbReference>
<dbReference type="SUPFAM" id="SSF52151">
    <property type="entry name" value="FabD/lysophospholipase-like"/>
    <property type="match status" value="2"/>
</dbReference>
<dbReference type="Pfam" id="PF08990">
    <property type="entry name" value="Docking"/>
    <property type="match status" value="1"/>
</dbReference>
<dbReference type="InterPro" id="IPR002364">
    <property type="entry name" value="Quin_OxRdtase/zeta-crystal_CS"/>
</dbReference>
<evidence type="ECO:0000256" key="8">
    <source>
        <dbReference type="ARBA" id="ARBA00023315"/>
    </source>
</evidence>
<dbReference type="Gene3D" id="3.40.50.720">
    <property type="entry name" value="NAD(P)-binding Rossmann-like Domain"/>
    <property type="match status" value="2"/>
</dbReference>
<accession>A0A401Z2K3</accession>
<dbReference type="Pfam" id="PF08240">
    <property type="entry name" value="ADH_N"/>
    <property type="match status" value="1"/>
</dbReference>
<dbReference type="SMART" id="SM01294">
    <property type="entry name" value="PKS_PP_betabranch"/>
    <property type="match status" value="2"/>
</dbReference>
<dbReference type="GO" id="GO:0004315">
    <property type="term" value="F:3-oxoacyl-[acyl-carrier-protein] synthase activity"/>
    <property type="evidence" value="ECO:0007669"/>
    <property type="project" value="InterPro"/>
</dbReference>
<dbReference type="FunFam" id="3.40.366.10:FF:000002">
    <property type="entry name" value="Probable polyketide synthase 2"/>
    <property type="match status" value="2"/>
</dbReference>
<dbReference type="InterPro" id="IPR015083">
    <property type="entry name" value="NorB/c/GfsB-D-like_docking"/>
</dbReference>
<feature type="region of interest" description="C-terminal hotdog fold" evidence="9">
    <location>
        <begin position="2608"/>
        <end position="2748"/>
    </location>
</feature>
<gene>
    <name evidence="14" type="ORF">EHYA_08846</name>
</gene>
<evidence type="ECO:0000259" key="13">
    <source>
        <dbReference type="PROSITE" id="PS52019"/>
    </source>
</evidence>
<dbReference type="InterPro" id="IPR020843">
    <property type="entry name" value="ER"/>
</dbReference>
<sequence length="3724" mass="390806">MANEDKLRDYLKRVTADLHETRRQLREIEGKEHEPIAIVGMSCRYPGGVTSPEDLWRLVSEGGDAISEFPTDRGWGEELYHPDPDHPGTSYTRQGGFLYDAGDFDAGFFSISPREAIATDPQQRLFLEASWEVLERAGIDPTSMRGSRTGVFVGAMYHDYFRSEALGSVVSGRVSYALDLEGPAVSIDTACSSSLVALHLAVHALRRGECSMALAGGVTVMGTPGTFIEFSRQRGLSVDGRCKSFAGAADGTGWSEGVGVLLVERLSDARRNGHRVLAVVRGSAVNQDGASNGLSAPNGPSQVRVIRDALADAGLSASQVDAVEAHGTGTVLGDPIEAQALIVAYGQDRPENRPLWLGSLKSNIGHTQAAAGVGGVIKMVMAMRNGVLPRTLHVDEPSPHVDWSAGEVELLTEPRPWEPDEAPRRAAVSAFGFSGTNAHLILEEAPGEDAPAAADGPETPFVPWMVSARNPEALRAQAARLREWAAGVPDVEPASVGRALVDGRAVLDERAVVVGAGRDELLAGLTALAAGSPAAGVVTGGGGGGKLALLFAGQGSQRPGMGRELAAVFPEFAAAFDEVCAVLDPLLAHPLREVVFAEPGSERAGLLNETGMTQPALFAFEVALYRLLVSYGVAADVLVGHSIGELAAAHVAGVFSLEDACRLVAARARLMQALPAGGAMLAVAAPEADVLPLLAGREDEVGIAAVNAPSAVVVSGTEAAVEDMARVMEERGVRVRRLRVSHAFHSPLMDPMLEDFRRVARTLTYREPSVPVISAVTGEPAAEGRLTDPDYWVEHVRHAVRFADSVAGARAAGATTFVEIGPDGVLTALARQTLDTDENAVLVPAVRKDREEPRTLLEALATLHAHGTAVDWRTHFATTPARHVDLPTYAFQRRHYWFRSDAVSAVPAPSRVADSEDGDFWAAVEREDLAGLADTLGIEDGSPLAGVLPMLSSWRRRRQDRTVLDSWRYRITWQPLTAFGTTAPTLSGTWWVAVSAERGADDVISSVVDVLERHGAQTRLLYSAEDFDRKCLAERLRRFAADAPPAGVLSLSTEAPGEDPTAAAGRVLALTQALGDADVDAPLWITTSGAESVGRIDPLRHPEQGVVWGLGRVFGLEHPERWGGLVDLPETLDARALTRLVAVLAGTGDVAGEDQVAIRASAVFARRLTRAPRIRSGASGTWRARGTVLVTGGTGGLGARVARRLAAEGAEHLVLTSRRGADAPGTAELVAELEESGARVTVAACDVADREALTDLVRGVEADGDTFRSVFHTAGVAHIRPLADLDQPELVEATRAKIAGAAHLDRLFAEDARDPLDAFVLFSSGAGAWGGGHNGAYAAGNAFLDALAAHRRGRGLPATAIAWGFWHSAGGGMTTLLNEDDADRGGLPFMDPQRALDGLWQALDDDETNLVIADVDWRRFAPLFAAARRRPLLEGVPEALRALGADEGSAADEAGESSPLYEQLRRLNPADRERLLVDRVREQVALVLGHADPADVRVDRAFRDLGFDSVTAVELRARLNAALGVRLPSTVVFDYPNVTALARLVRTAILGEETPADPVGGQPRTTGPDRDDPVVIVGMSCRLPGGVHNPEDLWRLVAEGRDAIAPLPENRGWDVDGLYDPDPDRPDTSYVREGGFVHEAGEFDPEFFGISPREALAMDPQQRLLLEASWEAIENGRIAPASLRGSRTGVFVGAAYEEYGRDSDQVPPESVGHLVTGTLSSIVSGRVAYALGLEGPAVTVDTACSSSLVALHLAVQALRNGDCDLALAGGVTVMCSPIGFVGFSRQGALSRDGRCKSFAGAADGFGLAEGVGVLLVERLSDARRNGHRVLAVVRGSAINQDGASNGLTAPNGPSQQRVIRQALANAGLSASDVDAVEAHGTGTTLGDPIEAQALIATYGQGRPVDRPLRLGSVKSNIGHTQAAAGVAGIIKMVMALRYGLLPRTLHVDEPSPHVDWADGAVELLTEPVPWRDMGRERRAAVSSFGISGTNAHVVLEEAPPAPVAEEVAPGPELPVVPWVLSARSGAALRDQARRLGAFVGDGSAADVGHSLVVSRAAFEHRAVVLGAGGGFESADGLGALVEGVPFPGVVEGVAGSGGGAGVVFVFPGQGSQWVGMAVELRAQSPVFAGRFDECAAALAEFVDWSPVEVLAGVEGAPGLDRVDVVQPLLWAVMVSLAEVWRSFGVVPDAVVGHSQGEIAAAVVAGGLSLDDGARVVALRSRAIVGLAGRGGMVSVPLSVADVEERLASFAGRVSVAAVNGPFSTVVSGDADALDELLARCEADGVRARRVEVDYASHSAHVEAIEAELAEVLAPVAPRTGDVAFFSTVTSDWLDTSGLHAGYWYSNLRGTVRLESSVRALAGQGFGVFVEVSAHPVLIPAVRETAEDAGVEVVACGTLRREEGGLARFLASAAELWVCGVEVDWASVLAPAGPRVVDLPTYAFQHRHYWLESAGERAGDVTAAGLGAAGHALLGAAVSLADAEGVLLTGRLSLRSHPWLADHAVNGAVLLPGTAFVELAIRAGDEVGCDLVDELTLRAPLVLPERGGVQLQLAVGASDGDGRRSLTVHARPDGGAADDPWTCHATGILATDTAPQPLPEAAVWPPEGADSLDTTGFYDWLDEAGLNYGPIFRGLKAAWRRDGDLFAEVALPEDGWGETGAFGLHPALLDSALHTIALGGVGEDGSSGPLLPFVWTGVRLYATGATTLRVRLSPAAPDRVALVVADTTGAPVARVDSLVMRPLPAELSAGGAQARNDSLFTVEWAAVPVDETEEPPGGTRWAVVGDNHPGAVADLARAGIAATGYDDLGSLVAADPVPDRVVVSWERAPARGSVGLVDEVHETTSRALGFLQEWSAEERLASTRLVVITHGAVAAAGDEQPTDLAHAAVWGLVRSAQAENPERIVLLDIDTDDASYRVLPAALAGGEAQLALREGTAYVPRLARVGTSPGAALVPPAGAGNWRLDVTERGTVDNLALLAQDTRPLGPGEVRVAPHAMGLNFRDVLIALDMYPGDTPMGGEGAGVVVEVADDVTALAPGDRVMGILQGGFARYAVTDQRMLVPVPDGWSFTRAASVPVVFITAYHALVDLARLGAGESLLVHAAAGGVGMAAVQLARHLGAEVYGTAGPTKWDTLHDLGLPPARIASSRTLEFADAFGAATGGRGVDVVLNSLAGEFVDASLRLLSNGGRFIEMGKTDVRGEEELAQLHPGVDYRNFDLTTLDATRVGEILTEIVELFRRGELRPLPVRGWDVRRAPEAFRYVAQARHIGKVVLTAPPALDPDGTVLVTGGTGALGALAARHLVTRHGVRHLVLAGRRGRAADGAPELERELTALGAAVHIAACDAADRDALAALLAEISAEHPLTGVVHTAGVLDDGVIASLTPERLAAVLRPKVDAAVHLHELTAHLDLARFVLYSGAAGVFGNAGQGNYAAANTFLDTLARHRRARGLAATSLAWGLWSPSDGRGMTGHLTEADLSRMSRSGMSALTSEQGLELLDRALESHEPALVPIRVDPATLRAGAAKGFGHPLFRGLVRMPTRRVLAAEPGRVDSLVERLTTLPEAERHPAVLELIRGHVAAVLGFAGSGAVDPGRAFNEIGFDSLTAVELRNRLMAATGLKLPATLVFDYPTPIVLAGHLLAGIAPPTHSAGRLVLAELERVEAALAAAAADCETPDEITARLELLLSTWRERRTGAEPAAEDVGERLETATADEVLSFIDNELGLA</sequence>
<evidence type="ECO:0000259" key="12">
    <source>
        <dbReference type="PROSITE" id="PS52004"/>
    </source>
</evidence>
<dbReference type="FunFam" id="1.10.1200.10:FF:000007">
    <property type="entry name" value="Probable polyketide synthase pks17"/>
    <property type="match status" value="2"/>
</dbReference>
<dbReference type="InterPro" id="IPR014031">
    <property type="entry name" value="Ketoacyl_synth_C"/>
</dbReference>
<dbReference type="Pfam" id="PF18369">
    <property type="entry name" value="PKS_DE"/>
    <property type="match status" value="1"/>
</dbReference>
<dbReference type="SMART" id="SM00829">
    <property type="entry name" value="PKS_ER"/>
    <property type="match status" value="1"/>
</dbReference>
<keyword evidence="8" id="KW-0012">Acyltransferase</keyword>
<evidence type="ECO:0000256" key="6">
    <source>
        <dbReference type="ARBA" id="ARBA00023194"/>
    </source>
</evidence>
<keyword evidence="6" id="KW-0045">Antibiotic biosynthesis</keyword>
<dbReference type="InterPro" id="IPR036291">
    <property type="entry name" value="NAD(P)-bd_dom_sf"/>
</dbReference>
<dbReference type="CDD" id="cd00833">
    <property type="entry name" value="PKS"/>
    <property type="match status" value="2"/>
</dbReference>
<dbReference type="SUPFAM" id="SSF55048">
    <property type="entry name" value="Probable ACP-binding domain of malonyl-CoA ACP transacylase"/>
    <property type="match status" value="2"/>
</dbReference>
<evidence type="ECO:0000313" key="14">
    <source>
        <dbReference type="EMBL" id="GCE01097.1"/>
    </source>
</evidence>
<dbReference type="InterPro" id="IPR020806">
    <property type="entry name" value="PKS_PP-bd"/>
</dbReference>
<dbReference type="SMART" id="SM00827">
    <property type="entry name" value="PKS_AT"/>
    <property type="match status" value="2"/>
</dbReference>
<dbReference type="Pfam" id="PF00550">
    <property type="entry name" value="PP-binding"/>
    <property type="match status" value="2"/>
</dbReference>
<dbReference type="Pfam" id="PF16197">
    <property type="entry name" value="KAsynt_C_assoc"/>
    <property type="match status" value="2"/>
</dbReference>
<dbReference type="NCBIfam" id="NF045894">
    <property type="entry name" value="PKS_plus_SDR"/>
    <property type="match status" value="1"/>
</dbReference>
<dbReference type="Pfam" id="PF14765">
    <property type="entry name" value="PS-DH"/>
    <property type="match status" value="1"/>
</dbReference>
<dbReference type="InterPro" id="IPR016035">
    <property type="entry name" value="Acyl_Trfase/lysoPLipase"/>
</dbReference>
<dbReference type="PROSITE" id="PS50075">
    <property type="entry name" value="CARRIER"/>
    <property type="match status" value="2"/>
</dbReference>
<evidence type="ECO:0000256" key="5">
    <source>
        <dbReference type="ARBA" id="ARBA00022679"/>
    </source>
</evidence>
<evidence type="ECO:0000313" key="15">
    <source>
        <dbReference type="Proteomes" id="UP000286931"/>
    </source>
</evidence>
<feature type="domain" description="Carrier" evidence="11">
    <location>
        <begin position="3566"/>
        <end position="3641"/>
    </location>
</feature>
<dbReference type="GO" id="GO:0031177">
    <property type="term" value="F:phosphopantetheine binding"/>
    <property type="evidence" value="ECO:0007669"/>
    <property type="project" value="InterPro"/>
</dbReference>
<dbReference type="SUPFAM" id="SSF50129">
    <property type="entry name" value="GroES-like"/>
    <property type="match status" value="1"/>
</dbReference>
<dbReference type="SUPFAM" id="SSF101173">
    <property type="entry name" value="Docking domain B of the erythromycin polyketide synthase (DEBS)"/>
    <property type="match status" value="1"/>
</dbReference>
<dbReference type="Pfam" id="PF00109">
    <property type="entry name" value="ketoacyl-synt"/>
    <property type="match status" value="2"/>
</dbReference>
<feature type="region of interest" description="N-terminal hotdog fold" evidence="9">
    <location>
        <begin position="2470"/>
        <end position="2595"/>
    </location>
</feature>
<evidence type="ECO:0000256" key="4">
    <source>
        <dbReference type="ARBA" id="ARBA00022553"/>
    </source>
</evidence>
<dbReference type="InterPro" id="IPR041618">
    <property type="entry name" value="PKS_DE"/>
</dbReference>
<keyword evidence="5" id="KW-0808">Transferase</keyword>
<evidence type="ECO:0000256" key="1">
    <source>
        <dbReference type="ARBA" id="ARBA00001957"/>
    </source>
</evidence>
<dbReference type="SUPFAM" id="SSF47336">
    <property type="entry name" value="ACP-like"/>
    <property type="match status" value="2"/>
</dbReference>
<dbReference type="InterPro" id="IPR020841">
    <property type="entry name" value="PKS_Beta-ketoAc_synthase_dom"/>
</dbReference>
<dbReference type="FunFam" id="3.40.47.10:FF:000019">
    <property type="entry name" value="Polyketide synthase type I"/>
    <property type="match status" value="2"/>
</dbReference>
<dbReference type="InterPro" id="IPR018201">
    <property type="entry name" value="Ketoacyl_synth_AS"/>
</dbReference>
<feature type="domain" description="Ketosynthase family 3 (KS3)" evidence="12">
    <location>
        <begin position="33"/>
        <end position="444"/>
    </location>
</feature>
<dbReference type="Pfam" id="PF21089">
    <property type="entry name" value="PKS_DH_N"/>
    <property type="match status" value="1"/>
</dbReference>
<feature type="active site" description="Proton acceptor; for dehydratase activity" evidence="9">
    <location>
        <position position="2502"/>
    </location>
</feature>
<evidence type="ECO:0000256" key="7">
    <source>
        <dbReference type="ARBA" id="ARBA00023268"/>
    </source>
</evidence>
<dbReference type="InterPro" id="IPR036299">
    <property type="entry name" value="Polyketide_synth_docking_sf"/>
</dbReference>
<dbReference type="InterPro" id="IPR049900">
    <property type="entry name" value="PKS_mFAS_DH"/>
</dbReference>
<keyword evidence="7" id="KW-0511">Multifunctional enzyme</keyword>
<dbReference type="Proteomes" id="UP000286931">
    <property type="component" value="Unassembled WGS sequence"/>
</dbReference>
<keyword evidence="4" id="KW-0597">Phosphoprotein</keyword>
<name>A0A401Z2K3_9ACTN</name>
<dbReference type="SUPFAM" id="SSF53901">
    <property type="entry name" value="Thiolase-like"/>
    <property type="match status" value="2"/>
</dbReference>
<dbReference type="InterPro" id="IPR050091">
    <property type="entry name" value="PKS_NRPS_Biosynth_Enz"/>
</dbReference>
<dbReference type="InterPro" id="IPR013968">
    <property type="entry name" value="PKS_KR"/>
</dbReference>
<dbReference type="Gene3D" id="3.10.129.110">
    <property type="entry name" value="Polyketide synthase dehydratase"/>
    <property type="match status" value="1"/>
</dbReference>
<dbReference type="InterPro" id="IPR055123">
    <property type="entry name" value="SpnB-like_Rossmann"/>
</dbReference>
<feature type="domain" description="PKS/mFAS DH" evidence="13">
    <location>
        <begin position="2470"/>
        <end position="2748"/>
    </location>
</feature>
<dbReference type="Pfam" id="PF08659">
    <property type="entry name" value="KR"/>
    <property type="match status" value="2"/>
</dbReference>
<dbReference type="PANTHER" id="PTHR43775:SF51">
    <property type="entry name" value="INACTIVE PHENOLPHTHIOCEROL SYNTHESIS POLYKETIDE SYNTHASE TYPE I PKS1-RELATED"/>
    <property type="match status" value="1"/>
</dbReference>
<dbReference type="Gene3D" id="3.30.70.3290">
    <property type="match status" value="2"/>
</dbReference>
<proteinExistence type="predicted"/>
<dbReference type="EMBL" id="BIFH01000045">
    <property type="protein sequence ID" value="GCE01097.1"/>
    <property type="molecule type" value="Genomic_DNA"/>
</dbReference>
<dbReference type="Gene3D" id="3.40.47.10">
    <property type="match status" value="2"/>
</dbReference>
<keyword evidence="15" id="KW-1185">Reference proteome</keyword>
<dbReference type="GO" id="GO:0006633">
    <property type="term" value="P:fatty acid biosynthetic process"/>
    <property type="evidence" value="ECO:0007669"/>
    <property type="project" value="InterPro"/>
</dbReference>
<evidence type="ECO:0000256" key="3">
    <source>
        <dbReference type="ARBA" id="ARBA00022450"/>
    </source>
</evidence>
<dbReference type="Gene3D" id="3.40.50.11460">
    <property type="match status" value="1"/>
</dbReference>
<reference evidence="14 15" key="1">
    <citation type="submission" date="2018-12" db="EMBL/GenBank/DDBJ databases">
        <title>Draft genome sequence of Embleya hyalina NBRC 13850T.</title>
        <authorList>
            <person name="Komaki H."/>
            <person name="Hosoyama A."/>
            <person name="Kimura A."/>
            <person name="Ichikawa N."/>
            <person name="Tamura T."/>
        </authorList>
    </citation>
    <scope>NUCLEOTIDE SEQUENCE [LARGE SCALE GENOMIC DNA]</scope>
    <source>
        <strain evidence="14 15">NBRC 13850</strain>
    </source>
</reference>
<feature type="region of interest" description="Disordered" evidence="10">
    <location>
        <begin position="1553"/>
        <end position="1572"/>
    </location>
</feature>
<dbReference type="InterPro" id="IPR016036">
    <property type="entry name" value="Malonyl_transacylase_ACP-bd"/>
</dbReference>
<dbReference type="GO" id="GO:0016491">
    <property type="term" value="F:oxidoreductase activity"/>
    <property type="evidence" value="ECO:0007669"/>
    <property type="project" value="InterPro"/>
</dbReference>
<evidence type="ECO:0000256" key="2">
    <source>
        <dbReference type="ARBA" id="ARBA00004792"/>
    </source>
</evidence>
<dbReference type="Gene3D" id="1.10.1200.10">
    <property type="entry name" value="ACP-like"/>
    <property type="match status" value="2"/>
</dbReference>
<protein>
    <submittedName>
        <fullName evidence="14">Polyketide synthase</fullName>
    </submittedName>
</protein>
<dbReference type="Pfam" id="PF02801">
    <property type="entry name" value="Ketoacyl-synt_C"/>
    <property type="match status" value="2"/>
</dbReference>
<dbReference type="FunFam" id="3.40.50.720:FF:000209">
    <property type="entry name" value="Polyketide synthase Pks12"/>
    <property type="match status" value="1"/>
</dbReference>
<organism evidence="14 15">
    <name type="scientific">Embleya hyalina</name>
    <dbReference type="NCBI Taxonomy" id="516124"/>
    <lineage>
        <taxon>Bacteria</taxon>
        <taxon>Bacillati</taxon>
        <taxon>Actinomycetota</taxon>
        <taxon>Actinomycetes</taxon>
        <taxon>Kitasatosporales</taxon>
        <taxon>Streptomycetaceae</taxon>
        <taxon>Embleya</taxon>
    </lineage>
</organism>
<dbReference type="Pfam" id="PF00698">
    <property type="entry name" value="Acyl_transf_1"/>
    <property type="match status" value="2"/>
</dbReference>
<dbReference type="Pfam" id="PF13602">
    <property type="entry name" value="ADH_zinc_N_2"/>
    <property type="match status" value="1"/>
</dbReference>
<evidence type="ECO:0000256" key="9">
    <source>
        <dbReference type="PROSITE-ProRule" id="PRU01363"/>
    </source>
</evidence>
<dbReference type="InterPro" id="IPR016039">
    <property type="entry name" value="Thiolase-like"/>
</dbReference>
<dbReference type="SUPFAM" id="SSF51735">
    <property type="entry name" value="NAD(P)-binding Rossmann-fold domains"/>
    <property type="match status" value="5"/>
</dbReference>
<dbReference type="SMART" id="SM00825">
    <property type="entry name" value="PKS_KS"/>
    <property type="match status" value="2"/>
</dbReference>
<dbReference type="CDD" id="cd08956">
    <property type="entry name" value="KR_3_FAS_SDR_x"/>
    <property type="match status" value="1"/>
</dbReference>